<keyword evidence="8" id="KW-0626">Porin</keyword>
<evidence type="ECO:0000256" key="3">
    <source>
        <dbReference type="ARBA" id="ARBA00022448"/>
    </source>
</evidence>
<dbReference type="InterPro" id="IPR050298">
    <property type="entry name" value="Gram-neg_bact_OMP"/>
</dbReference>
<dbReference type="Gene3D" id="2.40.160.10">
    <property type="entry name" value="Porin"/>
    <property type="match status" value="1"/>
</dbReference>
<dbReference type="PANTHER" id="PTHR34501:SF9">
    <property type="entry name" value="MAJOR OUTER MEMBRANE PROTEIN P.IA"/>
    <property type="match status" value="1"/>
</dbReference>
<evidence type="ECO:0000256" key="5">
    <source>
        <dbReference type="ARBA" id="ARBA00022692"/>
    </source>
</evidence>
<comment type="caution">
    <text evidence="13">The sequence shown here is derived from an EMBL/GenBank/DDBJ whole genome shotgun (WGS) entry which is preliminary data.</text>
</comment>
<evidence type="ECO:0000256" key="11">
    <source>
        <dbReference type="SAM" id="SignalP"/>
    </source>
</evidence>
<organism evidence="13 14">
    <name type="scientific">Lampropedia cohaerens</name>
    <dbReference type="NCBI Taxonomy" id="1610491"/>
    <lineage>
        <taxon>Bacteria</taxon>
        <taxon>Pseudomonadati</taxon>
        <taxon>Pseudomonadota</taxon>
        <taxon>Betaproteobacteria</taxon>
        <taxon>Burkholderiales</taxon>
        <taxon>Comamonadaceae</taxon>
        <taxon>Lampropedia</taxon>
    </lineage>
</organism>
<dbReference type="STRING" id="1610491.AAV94_12390"/>
<proteinExistence type="predicted"/>
<sequence length="391" mass="41692">MKKTLALGVLAAGAAAPLYAQSSVQLYGIIDVAVRHTTNEGPAGNHDSSRTGLVGGGMSQSRIGLNISEDLGNGLKAIANLEQRINSTDGSIVHPSGSGFQQSWVGLQSSRFGRLTVGRQYNALFDLYTSTFASYPYSPYMEVFKPEIGMSLGARSNDLVKYLAEFGKFRISLQATFKGEGTTTVPGVPGVYSTGGKSRGGYLRYADGGLAIGAGYLERDFGSEGKKLKAWALGGSYRTGPWYFNTAYAENKHNLDGQANCGANIQCNVDYATLSSLWQGTVNGGFSGPAFLAANKRQMATVGVGYQLTPQLNLGAHYWYARQTGRTEMGDGKAHFGSILLNYAFSKRTDAYAGVDYTKLSGDRLSLTDTSGADNGAKSRTGVTIGIRHRF</sequence>
<comment type="subcellular location">
    <subcellularLocation>
        <location evidence="1">Cell outer membrane</location>
        <topology evidence="1">Multi-pass membrane protein</topology>
    </subcellularLocation>
</comment>
<evidence type="ECO:0000256" key="10">
    <source>
        <dbReference type="ARBA" id="ARBA00023237"/>
    </source>
</evidence>
<dbReference type="EMBL" id="LBNQ01000037">
    <property type="protein sequence ID" value="KKW67119.1"/>
    <property type="molecule type" value="Genomic_DNA"/>
</dbReference>
<keyword evidence="4" id="KW-1134">Transmembrane beta strand</keyword>
<dbReference type="Proteomes" id="UP000050580">
    <property type="component" value="Unassembled WGS sequence"/>
</dbReference>
<dbReference type="InterPro" id="IPR033900">
    <property type="entry name" value="Gram_neg_porin_domain"/>
</dbReference>
<dbReference type="GO" id="GO:0046930">
    <property type="term" value="C:pore complex"/>
    <property type="evidence" value="ECO:0007669"/>
    <property type="project" value="UniProtKB-KW"/>
</dbReference>
<feature type="chain" id="PRO_5006712981" evidence="11">
    <location>
        <begin position="21"/>
        <end position="391"/>
    </location>
</feature>
<dbReference type="Pfam" id="PF13609">
    <property type="entry name" value="Porin_4"/>
    <property type="match status" value="1"/>
</dbReference>
<evidence type="ECO:0000256" key="1">
    <source>
        <dbReference type="ARBA" id="ARBA00004571"/>
    </source>
</evidence>
<dbReference type="PANTHER" id="PTHR34501">
    <property type="entry name" value="PROTEIN YDDL-RELATED"/>
    <property type="match status" value="1"/>
</dbReference>
<evidence type="ECO:0000256" key="4">
    <source>
        <dbReference type="ARBA" id="ARBA00022452"/>
    </source>
</evidence>
<dbReference type="InterPro" id="IPR023614">
    <property type="entry name" value="Porin_dom_sf"/>
</dbReference>
<dbReference type="CDD" id="cd00342">
    <property type="entry name" value="gram_neg_porins"/>
    <property type="match status" value="1"/>
</dbReference>
<dbReference type="AlphaFoldDB" id="A0A0U1PX72"/>
<keyword evidence="9" id="KW-0472">Membrane</keyword>
<dbReference type="RefSeq" id="WP_046742523.1">
    <property type="nucleotide sequence ID" value="NZ_LBNQ01000037.1"/>
</dbReference>
<keyword evidence="14" id="KW-1185">Reference proteome</keyword>
<evidence type="ECO:0000256" key="9">
    <source>
        <dbReference type="ARBA" id="ARBA00023136"/>
    </source>
</evidence>
<dbReference type="GO" id="GO:0015288">
    <property type="term" value="F:porin activity"/>
    <property type="evidence" value="ECO:0007669"/>
    <property type="project" value="UniProtKB-KW"/>
</dbReference>
<dbReference type="OrthoDB" id="6975458at2"/>
<evidence type="ECO:0000313" key="13">
    <source>
        <dbReference type="EMBL" id="KKW67119.1"/>
    </source>
</evidence>
<dbReference type="SUPFAM" id="SSF56935">
    <property type="entry name" value="Porins"/>
    <property type="match status" value="1"/>
</dbReference>
<comment type="subunit">
    <text evidence="2">Homotrimer.</text>
</comment>
<keyword evidence="6 11" id="KW-0732">Signal</keyword>
<keyword evidence="3" id="KW-0813">Transport</keyword>
<feature type="signal peptide" evidence="11">
    <location>
        <begin position="1"/>
        <end position="20"/>
    </location>
</feature>
<keyword evidence="10" id="KW-0998">Cell outer membrane</keyword>
<dbReference type="PATRIC" id="fig|1610491.3.peg.2631"/>
<evidence type="ECO:0000313" key="14">
    <source>
        <dbReference type="Proteomes" id="UP000050580"/>
    </source>
</evidence>
<evidence type="ECO:0000259" key="12">
    <source>
        <dbReference type="Pfam" id="PF13609"/>
    </source>
</evidence>
<protein>
    <submittedName>
        <fullName evidence="13">Porin</fullName>
    </submittedName>
</protein>
<evidence type="ECO:0000256" key="2">
    <source>
        <dbReference type="ARBA" id="ARBA00011233"/>
    </source>
</evidence>
<name>A0A0U1PX72_9BURK</name>
<evidence type="ECO:0000256" key="6">
    <source>
        <dbReference type="ARBA" id="ARBA00022729"/>
    </source>
</evidence>
<evidence type="ECO:0000256" key="8">
    <source>
        <dbReference type="ARBA" id="ARBA00023114"/>
    </source>
</evidence>
<keyword evidence="5" id="KW-0812">Transmembrane</keyword>
<gene>
    <name evidence="13" type="ORF">AAV94_12390</name>
</gene>
<dbReference type="GO" id="GO:0006811">
    <property type="term" value="P:monoatomic ion transport"/>
    <property type="evidence" value="ECO:0007669"/>
    <property type="project" value="UniProtKB-KW"/>
</dbReference>
<dbReference type="GO" id="GO:0009279">
    <property type="term" value="C:cell outer membrane"/>
    <property type="evidence" value="ECO:0007669"/>
    <property type="project" value="UniProtKB-SubCell"/>
</dbReference>
<feature type="domain" description="Porin" evidence="12">
    <location>
        <begin position="7"/>
        <end position="362"/>
    </location>
</feature>
<reference evidence="13 14" key="1">
    <citation type="submission" date="2015-05" db="EMBL/GenBank/DDBJ databases">
        <title>Draft genome sequence of Lampropedia sp. CT6, isolated from the microbial mat of a hot water spring, located at Manikaran, India.</title>
        <authorList>
            <person name="Tripathi C."/>
            <person name="Rani P."/>
            <person name="Mahato N.K."/>
            <person name="Lal R."/>
        </authorList>
    </citation>
    <scope>NUCLEOTIDE SEQUENCE [LARGE SCALE GENOMIC DNA]</scope>
    <source>
        <strain evidence="13 14">CT6</strain>
    </source>
</reference>
<evidence type="ECO:0000256" key="7">
    <source>
        <dbReference type="ARBA" id="ARBA00023065"/>
    </source>
</evidence>
<keyword evidence="7" id="KW-0406">Ion transport</keyword>
<accession>A0A0U1PX72</accession>